<dbReference type="InterPro" id="IPR036890">
    <property type="entry name" value="HATPase_C_sf"/>
</dbReference>
<keyword evidence="4" id="KW-0597">Phosphoprotein</keyword>
<keyword evidence="9" id="KW-0902">Two-component regulatory system</keyword>
<dbReference type="InterPro" id="IPR005467">
    <property type="entry name" value="His_kinase_dom"/>
</dbReference>
<organism evidence="14 15">
    <name type="scientific">Tistrella bauzanensis</name>
    <dbReference type="NCBI Taxonomy" id="657419"/>
    <lineage>
        <taxon>Bacteria</taxon>
        <taxon>Pseudomonadati</taxon>
        <taxon>Pseudomonadota</taxon>
        <taxon>Alphaproteobacteria</taxon>
        <taxon>Geminicoccales</taxon>
        <taxon>Geminicoccaceae</taxon>
        <taxon>Tistrella</taxon>
    </lineage>
</organism>
<gene>
    <name evidence="14" type="primary">tctE</name>
    <name evidence="14" type="ORF">GCM10011505_13790</name>
</gene>
<dbReference type="SUPFAM" id="SSF47384">
    <property type="entry name" value="Homodimeric domain of signal transducing histidine kinase"/>
    <property type="match status" value="1"/>
</dbReference>
<dbReference type="InterPro" id="IPR004358">
    <property type="entry name" value="Sig_transdc_His_kin-like_C"/>
</dbReference>
<dbReference type="EMBL" id="BMDZ01000011">
    <property type="protein sequence ID" value="GGB33595.1"/>
    <property type="molecule type" value="Genomic_DNA"/>
</dbReference>
<evidence type="ECO:0000256" key="3">
    <source>
        <dbReference type="ARBA" id="ARBA00012438"/>
    </source>
</evidence>
<reference evidence="15" key="1">
    <citation type="journal article" date="2019" name="Int. J. Syst. Evol. Microbiol.">
        <title>The Global Catalogue of Microorganisms (GCM) 10K type strain sequencing project: providing services to taxonomists for standard genome sequencing and annotation.</title>
        <authorList>
            <consortium name="The Broad Institute Genomics Platform"/>
            <consortium name="The Broad Institute Genome Sequencing Center for Infectious Disease"/>
            <person name="Wu L."/>
            <person name="Ma J."/>
        </authorList>
    </citation>
    <scope>NUCLEOTIDE SEQUENCE [LARGE SCALE GENOMIC DNA]</scope>
    <source>
        <strain evidence="15">CGMCC 1.10188</strain>
    </source>
</reference>
<feature type="domain" description="Histidine kinase" evidence="12">
    <location>
        <begin position="256"/>
        <end position="467"/>
    </location>
</feature>
<dbReference type="InterPro" id="IPR003661">
    <property type="entry name" value="HisK_dim/P_dom"/>
</dbReference>
<comment type="subcellular location">
    <subcellularLocation>
        <location evidence="2">Membrane</location>
    </subcellularLocation>
</comment>
<dbReference type="PANTHER" id="PTHR45436:SF1">
    <property type="entry name" value="SENSOR PROTEIN QSEC"/>
    <property type="match status" value="1"/>
</dbReference>
<dbReference type="Pfam" id="PF00512">
    <property type="entry name" value="HisKA"/>
    <property type="match status" value="1"/>
</dbReference>
<dbReference type="SUPFAM" id="SSF55874">
    <property type="entry name" value="ATPase domain of HSP90 chaperone/DNA topoisomerase II/histidine kinase"/>
    <property type="match status" value="1"/>
</dbReference>
<comment type="caution">
    <text evidence="14">The sequence shown here is derived from an EMBL/GenBank/DDBJ whole genome shotgun (WGS) entry which is preliminary data.</text>
</comment>
<dbReference type="SMART" id="SM00387">
    <property type="entry name" value="HATPase_c"/>
    <property type="match status" value="1"/>
</dbReference>
<dbReference type="PANTHER" id="PTHR45436">
    <property type="entry name" value="SENSOR HISTIDINE KINASE YKOH"/>
    <property type="match status" value="1"/>
</dbReference>
<evidence type="ECO:0000256" key="10">
    <source>
        <dbReference type="ARBA" id="ARBA00023136"/>
    </source>
</evidence>
<dbReference type="InterPro" id="IPR050428">
    <property type="entry name" value="TCS_sensor_his_kinase"/>
</dbReference>
<keyword evidence="7 14" id="KW-0418">Kinase</keyword>
<evidence type="ECO:0000256" key="11">
    <source>
        <dbReference type="SAM" id="Phobius"/>
    </source>
</evidence>
<dbReference type="SMART" id="SM00388">
    <property type="entry name" value="HisKA"/>
    <property type="match status" value="1"/>
</dbReference>
<evidence type="ECO:0000256" key="6">
    <source>
        <dbReference type="ARBA" id="ARBA00022692"/>
    </source>
</evidence>
<protein>
    <recommendedName>
        <fullName evidence="3">histidine kinase</fullName>
        <ecNumber evidence="3">2.7.13.3</ecNumber>
    </recommendedName>
</protein>
<keyword evidence="6 11" id="KW-0812">Transmembrane</keyword>
<feature type="domain" description="HAMP" evidence="13">
    <location>
        <begin position="197"/>
        <end position="248"/>
    </location>
</feature>
<dbReference type="GO" id="GO:0016301">
    <property type="term" value="F:kinase activity"/>
    <property type="evidence" value="ECO:0007669"/>
    <property type="project" value="UniProtKB-KW"/>
</dbReference>
<dbReference type="PROSITE" id="PS50885">
    <property type="entry name" value="HAMP"/>
    <property type="match status" value="1"/>
</dbReference>
<evidence type="ECO:0000259" key="12">
    <source>
        <dbReference type="PROSITE" id="PS50109"/>
    </source>
</evidence>
<evidence type="ECO:0000313" key="14">
    <source>
        <dbReference type="EMBL" id="GGB33595.1"/>
    </source>
</evidence>
<evidence type="ECO:0000313" key="15">
    <source>
        <dbReference type="Proteomes" id="UP000603352"/>
    </source>
</evidence>
<keyword evidence="10 11" id="KW-0472">Membrane</keyword>
<evidence type="ECO:0000259" key="13">
    <source>
        <dbReference type="PROSITE" id="PS50885"/>
    </source>
</evidence>
<evidence type="ECO:0000256" key="1">
    <source>
        <dbReference type="ARBA" id="ARBA00000085"/>
    </source>
</evidence>
<evidence type="ECO:0000256" key="8">
    <source>
        <dbReference type="ARBA" id="ARBA00022989"/>
    </source>
</evidence>
<dbReference type="RefSeq" id="WP_188576113.1">
    <property type="nucleotide sequence ID" value="NZ_BMDZ01000011.1"/>
</dbReference>
<dbReference type="PROSITE" id="PS50109">
    <property type="entry name" value="HIS_KIN"/>
    <property type="match status" value="1"/>
</dbReference>
<evidence type="ECO:0000256" key="4">
    <source>
        <dbReference type="ARBA" id="ARBA00022553"/>
    </source>
</evidence>
<evidence type="ECO:0000256" key="2">
    <source>
        <dbReference type="ARBA" id="ARBA00004370"/>
    </source>
</evidence>
<dbReference type="Pfam" id="PF08521">
    <property type="entry name" value="2CSK_N"/>
    <property type="match status" value="1"/>
</dbReference>
<dbReference type="Proteomes" id="UP000603352">
    <property type="component" value="Unassembled WGS sequence"/>
</dbReference>
<dbReference type="InterPro" id="IPR013727">
    <property type="entry name" value="2CSK_N"/>
</dbReference>
<sequence>MIRSEPARLSAETRPSLASRLMLRIGALVAAGAVILVTAAWYYARAAADDAYDQLLVGAVLQMTEGLAVEDGELTVSLPVSAFELLGLAGQDRIFYRVIDPAGRTLTGYDDLAPPSEAGAVGDRPLVTDGRHGGEAVRMAVASRRLTDPAISGTARVVVAQTERARRDLARELTLRVVGLVAVMAAVAVTGTMLAIRYALRPVRGMGEALGRRDPHDLTPLSTDVPRELGPFVGSINHFMGRLDQRVGGLQRFIADAAHQIRTPLTALSAQIDLLEPAVSGDEGLRHLTRVQDRLRELARLTNQLLSHAMVIHRADVVQLKAVDLVDVTRRAFRSAIPITIDHDTLVSFDAPPRPVMVLGDPVSLREAVANCIDNALTHGVMSRLEVRVVVRDGRAAIEVEDDGPGIPAEDWPHMLQRFATTRAGDGGTGLGFAIAAEVMAAHGGELGFRVVEQGGFVVIATMPLAPATGGGG</sequence>
<dbReference type="InterPro" id="IPR003660">
    <property type="entry name" value="HAMP_dom"/>
</dbReference>
<feature type="transmembrane region" description="Helical" evidence="11">
    <location>
        <begin position="173"/>
        <end position="196"/>
    </location>
</feature>
<keyword evidence="5" id="KW-0808">Transferase</keyword>
<feature type="transmembrane region" description="Helical" evidence="11">
    <location>
        <begin position="21"/>
        <end position="44"/>
    </location>
</feature>
<keyword evidence="8 11" id="KW-1133">Transmembrane helix</keyword>
<evidence type="ECO:0000256" key="5">
    <source>
        <dbReference type="ARBA" id="ARBA00022679"/>
    </source>
</evidence>
<dbReference type="Pfam" id="PF02518">
    <property type="entry name" value="HATPase_c"/>
    <property type="match status" value="1"/>
</dbReference>
<evidence type="ECO:0000256" key="9">
    <source>
        <dbReference type="ARBA" id="ARBA00023012"/>
    </source>
</evidence>
<proteinExistence type="predicted"/>
<dbReference type="InterPro" id="IPR003594">
    <property type="entry name" value="HATPase_dom"/>
</dbReference>
<dbReference type="EC" id="2.7.13.3" evidence="3"/>
<dbReference type="InterPro" id="IPR036097">
    <property type="entry name" value="HisK_dim/P_sf"/>
</dbReference>
<dbReference type="Gene3D" id="3.30.565.10">
    <property type="entry name" value="Histidine kinase-like ATPase, C-terminal domain"/>
    <property type="match status" value="1"/>
</dbReference>
<dbReference type="CDD" id="cd00082">
    <property type="entry name" value="HisKA"/>
    <property type="match status" value="1"/>
</dbReference>
<dbReference type="CDD" id="cd00075">
    <property type="entry name" value="HATPase"/>
    <property type="match status" value="1"/>
</dbReference>
<comment type="catalytic activity">
    <reaction evidence="1">
        <text>ATP + protein L-histidine = ADP + protein N-phospho-L-histidine.</text>
        <dbReference type="EC" id="2.7.13.3"/>
    </reaction>
</comment>
<evidence type="ECO:0000256" key="7">
    <source>
        <dbReference type="ARBA" id="ARBA00022777"/>
    </source>
</evidence>
<name>A0ABQ1IBP5_9PROT</name>
<keyword evidence="15" id="KW-1185">Reference proteome</keyword>
<dbReference type="Gene3D" id="1.10.287.130">
    <property type="match status" value="1"/>
</dbReference>
<accession>A0ABQ1IBP5</accession>
<dbReference type="PRINTS" id="PR00344">
    <property type="entry name" value="BCTRLSENSOR"/>
</dbReference>